<proteinExistence type="predicted"/>
<sequence>MVYGGSVKGKDGSEIVGFKATKKINRLDYNISFDSEGIGIGKDVIITLYLEFKNN</sequence>
<organism evidence="1">
    <name type="scientific">bioreactor metagenome</name>
    <dbReference type="NCBI Taxonomy" id="1076179"/>
    <lineage>
        <taxon>unclassified sequences</taxon>
        <taxon>metagenomes</taxon>
        <taxon>ecological metagenomes</taxon>
    </lineage>
</organism>
<dbReference type="EMBL" id="VSSQ01069995">
    <property type="protein sequence ID" value="MPN21902.1"/>
    <property type="molecule type" value="Genomic_DNA"/>
</dbReference>
<evidence type="ECO:0008006" key="2">
    <source>
        <dbReference type="Google" id="ProtNLM"/>
    </source>
</evidence>
<dbReference type="AlphaFoldDB" id="A0A645G7F6"/>
<dbReference type="SUPFAM" id="SSF101874">
    <property type="entry name" value="YceI-like"/>
    <property type="match status" value="1"/>
</dbReference>
<evidence type="ECO:0000313" key="1">
    <source>
        <dbReference type="EMBL" id="MPN21902.1"/>
    </source>
</evidence>
<name>A0A645G7F6_9ZZZZ</name>
<accession>A0A645G7F6</accession>
<reference evidence="1" key="1">
    <citation type="submission" date="2019-08" db="EMBL/GenBank/DDBJ databases">
        <authorList>
            <person name="Kucharzyk K."/>
            <person name="Murdoch R.W."/>
            <person name="Higgins S."/>
            <person name="Loffler F."/>
        </authorList>
    </citation>
    <scope>NUCLEOTIDE SEQUENCE</scope>
</reference>
<dbReference type="InterPro" id="IPR036761">
    <property type="entry name" value="TTHA0802/YceI-like_sf"/>
</dbReference>
<gene>
    <name evidence="1" type="ORF">SDC9_169284</name>
</gene>
<protein>
    <recommendedName>
        <fullName evidence="2">Lipid/polyisoprenoid-binding YceI-like domain-containing protein</fullName>
    </recommendedName>
</protein>
<comment type="caution">
    <text evidence="1">The sequence shown here is derived from an EMBL/GenBank/DDBJ whole genome shotgun (WGS) entry which is preliminary data.</text>
</comment>
<dbReference type="Gene3D" id="2.40.128.110">
    <property type="entry name" value="Lipid/polyisoprenoid-binding, YceI-like"/>
    <property type="match status" value="1"/>
</dbReference>